<dbReference type="SUPFAM" id="SSF53098">
    <property type="entry name" value="Ribonuclease H-like"/>
    <property type="match status" value="1"/>
</dbReference>
<keyword evidence="7" id="KW-1185">Reference proteome</keyword>
<evidence type="ECO:0000256" key="2">
    <source>
        <dbReference type="ARBA" id="ARBA00022695"/>
    </source>
</evidence>
<dbReference type="InterPro" id="IPR043502">
    <property type="entry name" value="DNA/RNA_pol_sf"/>
</dbReference>
<evidence type="ECO:0000256" key="5">
    <source>
        <dbReference type="ARBA" id="ARBA00023268"/>
    </source>
</evidence>
<evidence type="ECO:0000256" key="4">
    <source>
        <dbReference type="ARBA" id="ARBA00022759"/>
    </source>
</evidence>
<dbReference type="InterPro" id="IPR036397">
    <property type="entry name" value="RNaseH_sf"/>
</dbReference>
<reference evidence="7" key="1">
    <citation type="journal article" date="2014" name="Nat. Commun.">
        <title>The emerging biofuel crop Camelina sativa retains a highly undifferentiated hexaploid genome structure.</title>
        <authorList>
            <person name="Kagale S."/>
            <person name="Koh C."/>
            <person name="Nixon J."/>
            <person name="Bollina V."/>
            <person name="Clarke W.E."/>
            <person name="Tuteja R."/>
            <person name="Spillane C."/>
            <person name="Robinson S.J."/>
            <person name="Links M.G."/>
            <person name="Clarke C."/>
            <person name="Higgins E.E."/>
            <person name="Huebert T."/>
            <person name="Sharpe A.G."/>
            <person name="Parkin I.A."/>
        </authorList>
    </citation>
    <scope>NUCLEOTIDE SEQUENCE [LARGE SCALE GENOMIC DNA]</scope>
    <source>
        <strain evidence="7">cv. DH55</strain>
    </source>
</reference>
<keyword evidence="4" id="KW-0378">Hydrolase</keyword>
<dbReference type="InterPro" id="IPR043128">
    <property type="entry name" value="Rev_trsase/Diguanyl_cyclase"/>
</dbReference>
<sequence length="798" mass="91504">MLDSGATHNFISPEAVKKLKLKCREDPNLSVVLGTGITVQGLGVCAQVTFSAQNLEFTTDFVVLELGPIDIILGVYWLRTLGDCQVNWQKHKMSFLHKGQMVTLKGELDLNMSKRSLKSLSCGVTFSKKGVQMELSNLQSSQSTPQPTDIRIQSVLSEFDKVFEVPTALPPIKGQAHAINLLAGNNAINVRPYRYPHAQKEIMERMVKEMLELGIIRPSQSPFSCSVLLVKKKDNSWRFCVDYRALNRVTVPNKFPIPMIDQLLDELNGAVIFSKLDLRAGYHQIWIKEEDVPKTAFRTHDGHYEFLVMHFRLTNAQATTSMEQHLEHLLMVMRILEANHLFTNMKKCLFGQPQVEYLGHIISNKGVSTDPTKTQAMTQCPTPKSMKELRRFLGLTGYYRRFIKGYGVLSRPLTDLLRKDSFEWSVDAQMAFDRLKKAMSTAPVLSLPDFEEVFAVEADASGFGLGAVLMQKKQLVAFFSHGLSAKGQLKPVYERELMAIVLSIQKWKHYLFGRYFMVHTDQKSLKFLLDQREVTMDYQKWLVKLLNYDFDIIYNPGVENKAADGLSRMCFKLAGTKLKYSTTFHPQTDGQTEVLNRCLETYLCCFASAHPKTWHRFLSWAELWYNTSYHTSLKTTPFRVLYSRDPPAILRFEDHSTKVSEFETMLKERDLMLTQIKAHLTHAQQLMKNNADKHRRDVEHEVGSWVFLKLKSYRQQSVAKRACQNLAAKYFGPYEVMECIGKAAYRLKLRDGSKIHPIFHVSQLKKVLGDQKQVIPLHDMFNEASELIIEPESLLETR</sequence>
<dbReference type="PANTHER" id="PTHR37984">
    <property type="entry name" value="PROTEIN CBG26694"/>
    <property type="match status" value="1"/>
</dbReference>
<feature type="domain" description="Integrase catalytic" evidence="6">
    <location>
        <begin position="444"/>
        <end position="645"/>
    </location>
</feature>
<evidence type="ECO:0000313" key="7">
    <source>
        <dbReference type="Proteomes" id="UP000694864"/>
    </source>
</evidence>
<dbReference type="Pfam" id="PF00078">
    <property type="entry name" value="RVT_1"/>
    <property type="match status" value="1"/>
</dbReference>
<accession>A0ABM0VYM9</accession>
<gene>
    <name evidence="8" type="primary">LOC104743813</name>
</gene>
<dbReference type="RefSeq" id="XP_010463160.1">
    <property type="nucleotide sequence ID" value="XM_010464858.1"/>
</dbReference>
<protein>
    <submittedName>
        <fullName evidence="8">Uncharacterized protein LOC104743813</fullName>
    </submittedName>
</protein>
<evidence type="ECO:0000256" key="3">
    <source>
        <dbReference type="ARBA" id="ARBA00022722"/>
    </source>
</evidence>
<dbReference type="Gene3D" id="2.40.70.10">
    <property type="entry name" value="Acid Proteases"/>
    <property type="match status" value="1"/>
</dbReference>
<dbReference type="Pfam" id="PF24626">
    <property type="entry name" value="SH3_Tf2-1"/>
    <property type="match status" value="1"/>
</dbReference>
<keyword evidence="2" id="KW-0548">Nucleotidyltransferase</keyword>
<dbReference type="InterPro" id="IPR041577">
    <property type="entry name" value="RT_RNaseH_2"/>
</dbReference>
<reference evidence="8" key="2">
    <citation type="submission" date="2025-08" db="UniProtKB">
        <authorList>
            <consortium name="RefSeq"/>
        </authorList>
    </citation>
    <scope>IDENTIFICATION</scope>
    <source>
        <tissue evidence="8">Leaf</tissue>
    </source>
</reference>
<dbReference type="PANTHER" id="PTHR37984:SF5">
    <property type="entry name" value="PROTEIN NYNRIN-LIKE"/>
    <property type="match status" value="1"/>
</dbReference>
<dbReference type="InterPro" id="IPR012337">
    <property type="entry name" value="RNaseH-like_sf"/>
</dbReference>
<keyword evidence="3" id="KW-0540">Nuclease</keyword>
<dbReference type="SUPFAM" id="SSF50630">
    <property type="entry name" value="Acid proteases"/>
    <property type="match status" value="1"/>
</dbReference>
<dbReference type="InterPro" id="IPR000477">
    <property type="entry name" value="RT_dom"/>
</dbReference>
<dbReference type="InterPro" id="IPR001584">
    <property type="entry name" value="Integrase_cat-core"/>
</dbReference>
<keyword evidence="4" id="KW-0255">Endonuclease</keyword>
<name>A0ABM0VYM9_CAMSA</name>
<dbReference type="CDD" id="cd09274">
    <property type="entry name" value="RNase_HI_RT_Ty3"/>
    <property type="match status" value="1"/>
</dbReference>
<dbReference type="Proteomes" id="UP000694864">
    <property type="component" value="Chromosome 14"/>
</dbReference>
<dbReference type="SUPFAM" id="SSF56672">
    <property type="entry name" value="DNA/RNA polymerases"/>
    <property type="match status" value="1"/>
</dbReference>
<dbReference type="Pfam" id="PF08284">
    <property type="entry name" value="RVP_2"/>
    <property type="match status" value="1"/>
</dbReference>
<dbReference type="CDD" id="cd01647">
    <property type="entry name" value="RT_LTR"/>
    <property type="match status" value="1"/>
</dbReference>
<evidence type="ECO:0000259" key="6">
    <source>
        <dbReference type="PROSITE" id="PS50994"/>
    </source>
</evidence>
<evidence type="ECO:0000313" key="8">
    <source>
        <dbReference type="RefSeq" id="XP_010463160.1"/>
    </source>
</evidence>
<dbReference type="PROSITE" id="PS50994">
    <property type="entry name" value="INTEGRASE"/>
    <property type="match status" value="1"/>
</dbReference>
<dbReference type="Gene3D" id="3.10.10.10">
    <property type="entry name" value="HIV Type 1 Reverse Transcriptase, subunit A, domain 1"/>
    <property type="match status" value="1"/>
</dbReference>
<evidence type="ECO:0000256" key="1">
    <source>
        <dbReference type="ARBA" id="ARBA00022679"/>
    </source>
</evidence>
<proteinExistence type="predicted"/>
<dbReference type="Pfam" id="PF17919">
    <property type="entry name" value="RT_RNaseH_2"/>
    <property type="match status" value="1"/>
</dbReference>
<keyword evidence="1" id="KW-0808">Transferase</keyword>
<dbReference type="InterPro" id="IPR056924">
    <property type="entry name" value="SH3_Tf2-1"/>
</dbReference>
<dbReference type="GeneID" id="104743813"/>
<dbReference type="CDD" id="cd00303">
    <property type="entry name" value="retropepsin_like"/>
    <property type="match status" value="1"/>
</dbReference>
<organism evidence="7 8">
    <name type="scientific">Camelina sativa</name>
    <name type="common">False flax</name>
    <name type="synonym">Myagrum sativum</name>
    <dbReference type="NCBI Taxonomy" id="90675"/>
    <lineage>
        <taxon>Eukaryota</taxon>
        <taxon>Viridiplantae</taxon>
        <taxon>Streptophyta</taxon>
        <taxon>Embryophyta</taxon>
        <taxon>Tracheophyta</taxon>
        <taxon>Spermatophyta</taxon>
        <taxon>Magnoliopsida</taxon>
        <taxon>eudicotyledons</taxon>
        <taxon>Gunneridae</taxon>
        <taxon>Pentapetalae</taxon>
        <taxon>rosids</taxon>
        <taxon>malvids</taxon>
        <taxon>Brassicales</taxon>
        <taxon>Brassicaceae</taxon>
        <taxon>Camelineae</taxon>
        <taxon>Camelina</taxon>
    </lineage>
</organism>
<dbReference type="InterPro" id="IPR050951">
    <property type="entry name" value="Retrovirus_Pol_polyprotein"/>
</dbReference>
<dbReference type="Gene3D" id="3.30.70.270">
    <property type="match status" value="3"/>
</dbReference>
<dbReference type="InterPro" id="IPR021109">
    <property type="entry name" value="Peptidase_aspartic_dom_sf"/>
</dbReference>
<keyword evidence="5" id="KW-0511">Multifunctional enzyme</keyword>
<dbReference type="Gene3D" id="3.30.420.10">
    <property type="entry name" value="Ribonuclease H-like superfamily/Ribonuclease H"/>
    <property type="match status" value="1"/>
</dbReference>